<dbReference type="Pfam" id="PF02687">
    <property type="entry name" value="FtsX"/>
    <property type="match status" value="1"/>
</dbReference>
<feature type="domain" description="ABC3 transporter permease C-terminal" evidence="8">
    <location>
        <begin position="294"/>
        <end position="407"/>
    </location>
</feature>
<dbReference type="GO" id="GO:0022857">
    <property type="term" value="F:transmembrane transporter activity"/>
    <property type="evidence" value="ECO:0007669"/>
    <property type="project" value="TreeGrafter"/>
</dbReference>
<keyword evidence="3 7" id="KW-0812">Transmembrane</keyword>
<dbReference type="InterPro" id="IPR025857">
    <property type="entry name" value="MacB_PCD"/>
</dbReference>
<protein>
    <submittedName>
        <fullName evidence="10">ABC transporter permease</fullName>
    </submittedName>
</protein>
<dbReference type="OrthoDB" id="9780560at2"/>
<evidence type="ECO:0000313" key="10">
    <source>
        <dbReference type="EMBL" id="RBQ17030.1"/>
    </source>
</evidence>
<dbReference type="AlphaFoldDB" id="A0A366LTX0"/>
<evidence type="ECO:0000256" key="1">
    <source>
        <dbReference type="ARBA" id="ARBA00004651"/>
    </source>
</evidence>
<dbReference type="PANTHER" id="PTHR30572">
    <property type="entry name" value="MEMBRANE COMPONENT OF TRANSPORTER-RELATED"/>
    <property type="match status" value="1"/>
</dbReference>
<evidence type="ECO:0000313" key="11">
    <source>
        <dbReference type="Proteomes" id="UP000253303"/>
    </source>
</evidence>
<proteinExistence type="inferred from homology"/>
<comment type="similarity">
    <text evidence="6">Belongs to the ABC-4 integral membrane protein family.</text>
</comment>
<evidence type="ECO:0000256" key="3">
    <source>
        <dbReference type="ARBA" id="ARBA00022692"/>
    </source>
</evidence>
<dbReference type="RefSeq" id="WP_113983479.1">
    <property type="nucleotide sequence ID" value="NZ_QMEY01000013.1"/>
</dbReference>
<comment type="caution">
    <text evidence="10">The sequence shown here is derived from an EMBL/GenBank/DDBJ whole genome shotgun (WGS) entry which is preliminary data.</text>
</comment>
<dbReference type="Proteomes" id="UP000253303">
    <property type="component" value="Unassembled WGS sequence"/>
</dbReference>
<evidence type="ECO:0000256" key="7">
    <source>
        <dbReference type="SAM" id="Phobius"/>
    </source>
</evidence>
<evidence type="ECO:0000256" key="4">
    <source>
        <dbReference type="ARBA" id="ARBA00022989"/>
    </source>
</evidence>
<feature type="transmembrane region" description="Helical" evidence="7">
    <location>
        <begin position="379"/>
        <end position="400"/>
    </location>
</feature>
<evidence type="ECO:0000256" key="6">
    <source>
        <dbReference type="ARBA" id="ARBA00038076"/>
    </source>
</evidence>
<comment type="subcellular location">
    <subcellularLocation>
        <location evidence="1">Cell membrane</location>
        <topology evidence="1">Multi-pass membrane protein</topology>
    </subcellularLocation>
</comment>
<evidence type="ECO:0000256" key="2">
    <source>
        <dbReference type="ARBA" id="ARBA00022475"/>
    </source>
</evidence>
<feature type="domain" description="MacB-like periplasmic core" evidence="9">
    <location>
        <begin position="39"/>
        <end position="248"/>
    </location>
</feature>
<dbReference type="EMBL" id="QMEY01000013">
    <property type="protein sequence ID" value="RBQ17030.1"/>
    <property type="molecule type" value="Genomic_DNA"/>
</dbReference>
<gene>
    <name evidence="10" type="ORF">DP939_26420</name>
</gene>
<feature type="transmembrane region" description="Helical" evidence="7">
    <location>
        <begin position="336"/>
        <end position="367"/>
    </location>
</feature>
<dbReference type="InterPro" id="IPR050250">
    <property type="entry name" value="Macrolide_Exporter_MacB"/>
</dbReference>
<dbReference type="Pfam" id="PF12704">
    <property type="entry name" value="MacB_PCD"/>
    <property type="match status" value="1"/>
</dbReference>
<dbReference type="GO" id="GO:0005886">
    <property type="term" value="C:plasma membrane"/>
    <property type="evidence" value="ECO:0007669"/>
    <property type="project" value="UniProtKB-SubCell"/>
</dbReference>
<sequence>MSPARSARGRADGALRSRVAPRDLIDEALIWIVRRRARSLLTALGTLLGVGAFVATLGLTSTAAAQISGRFDAYKATEVVIQDGRPDTLDPPYPRDAEGRLRRLNGVVEAGVFWSAADERLRVRTTERRVPGEEGEHGITLIAASPAALRAAGASVSSGRLYDDGHARRGDDVAVLGIGAARRLGITSAAGAPAVFVGDHALTVIGIIDDVARNPDFLLGLMVPVETAERLWGDQGAQRKILINTRLGAAQLIGSQAAMALRPQDPERLAVIVPPDPQTLRQGVEGDLGSLFLLLAGVSLLVGAVGIANTTLVSVMERTAEIGLRRALGARRHHIAGQFLIESSLLGSAGGLLGTCTGIIIVTGVSLARQWSAVMEPALVFSAPLIGTLTGLIAGVYPAVKAAGITPVQALNR</sequence>
<evidence type="ECO:0000259" key="9">
    <source>
        <dbReference type="Pfam" id="PF12704"/>
    </source>
</evidence>
<organism evidence="10 11">
    <name type="scientific">Spongiactinospora rosea</name>
    <dbReference type="NCBI Taxonomy" id="2248750"/>
    <lineage>
        <taxon>Bacteria</taxon>
        <taxon>Bacillati</taxon>
        <taxon>Actinomycetota</taxon>
        <taxon>Actinomycetes</taxon>
        <taxon>Streptosporangiales</taxon>
        <taxon>Streptosporangiaceae</taxon>
        <taxon>Spongiactinospora</taxon>
    </lineage>
</organism>
<reference evidence="10 11" key="1">
    <citation type="submission" date="2018-06" db="EMBL/GenBank/DDBJ databases">
        <title>Sphaerisporangium craniellae sp. nov., isolated from a marine sponge in the South China Sea.</title>
        <authorList>
            <person name="Li L."/>
        </authorList>
    </citation>
    <scope>NUCLEOTIDE SEQUENCE [LARGE SCALE GENOMIC DNA]</scope>
    <source>
        <strain evidence="10 11">LHW63015</strain>
    </source>
</reference>
<keyword evidence="11" id="KW-1185">Reference proteome</keyword>
<dbReference type="InterPro" id="IPR003838">
    <property type="entry name" value="ABC3_permease_C"/>
</dbReference>
<keyword evidence="2" id="KW-1003">Cell membrane</keyword>
<evidence type="ECO:0000259" key="8">
    <source>
        <dbReference type="Pfam" id="PF02687"/>
    </source>
</evidence>
<keyword evidence="5 7" id="KW-0472">Membrane</keyword>
<evidence type="ECO:0000256" key="5">
    <source>
        <dbReference type="ARBA" id="ARBA00023136"/>
    </source>
</evidence>
<dbReference type="PANTHER" id="PTHR30572:SF4">
    <property type="entry name" value="ABC TRANSPORTER PERMEASE YTRF"/>
    <property type="match status" value="1"/>
</dbReference>
<name>A0A366LTX0_9ACTN</name>
<accession>A0A366LTX0</accession>
<feature type="transmembrane region" description="Helical" evidence="7">
    <location>
        <begin position="291"/>
        <end position="315"/>
    </location>
</feature>
<keyword evidence="4 7" id="KW-1133">Transmembrane helix</keyword>
<feature type="transmembrane region" description="Helical" evidence="7">
    <location>
        <begin position="40"/>
        <end position="59"/>
    </location>
</feature>